<feature type="compositionally biased region" description="Polar residues" evidence="5">
    <location>
        <begin position="283"/>
        <end position="297"/>
    </location>
</feature>
<comment type="similarity">
    <text evidence="1">Belongs to the PRAME family. LRRC14 subfamily.</text>
</comment>
<dbReference type="PANTHER" id="PTHR14224:SF27">
    <property type="entry name" value="LEUCINE-RICH REPEAT-CONTAINING PROTEIN 14B"/>
    <property type="match status" value="1"/>
</dbReference>
<feature type="region of interest" description="Disordered" evidence="5">
    <location>
        <begin position="238"/>
        <end position="297"/>
    </location>
</feature>
<sequence length="798" mass="89241">MGKLQSKLASKRRQGPEGGSLASNVLTCQRELERIHKTKLTENLYVELRANKSERNCNLKVVLPPKKTPDRDKSIHFQFNKQTKKRSSHAGVTECNIVPDKDTQQEWVFMLYNFDNSDEVTREDMSSLIHSMHEVLEASVKPPYSDTTPLKIKLVVTPSAGPEKISQIAGKEQSAFQEAAKRHYCVDENIERRNHYLDLAGIENYTSKFDNTESPSQEPTQDAHSALKQHSVVIRENCISPDSPRGLSTPYSPRSKAVSVGKDRNGGEGKSCRLHGQHPASWCQPSQSQPAAHSVLQHSPSKRFRSRACYLHEQADLLHVLVQAWPLHVLDIQRLLGETVDCQMDLTSRTCRLCLEAILTGLKDYVLSPPRTYAKSLHVVDLTALKDIEHQPCPCQSTLGRWGRTQLLTQMCYETTVAMQASNVSRSPVEISIDVRLNGFVTGRNYELVAQAFLLKRYCPLKLRFVSFRADSLALKQLFYVLRLAEPECISKLEVVHNVPLEAPHLEVLLSKVELPKLQSLTLPAGALDVRRLGSDENDVLSIIGNLLAQMSSLTELSVGFSTLTGHLRRLLNPLNTPLQCLELANCCLNRLDMTYLSNSLHSEFLVCLDISGHDIFSSFSSCFHRLLSRSSATLVSLALEECNIEDEHMDAFTNALACCQVLEELKFVGNPLTSAALRRLFSMLSAGFPKLKYIEVPVPRECYSEDVTYPLDDSDLLLYNKELFQEVRGQLMGILEGAGRGSVEVCTPLSGAYDPDLNETSNELGVSMLKSFNNVIGNFIVSITDVDNRRSQAQEDN</sequence>
<protein>
    <recommendedName>
        <fullName evidence="4">Leucine-rich repeat-containing protein 14B</fullName>
    </recommendedName>
</protein>
<feature type="compositionally biased region" description="Polar residues" evidence="5">
    <location>
        <begin position="208"/>
        <end position="223"/>
    </location>
</feature>
<keyword evidence="2" id="KW-0433">Leucine-rich repeat</keyword>
<dbReference type="PANTHER" id="PTHR14224">
    <property type="entry name" value="SIMILAR TO PREFERENTIALLY EXPRESSED ANTIGEN IN MELANOMA-LIKE 3"/>
    <property type="match status" value="1"/>
</dbReference>
<organism evidence="6 7">
    <name type="scientific">Perca flavescens</name>
    <name type="common">American yellow perch</name>
    <name type="synonym">Morone flavescens</name>
    <dbReference type="NCBI Taxonomy" id="8167"/>
    <lineage>
        <taxon>Eukaryota</taxon>
        <taxon>Metazoa</taxon>
        <taxon>Chordata</taxon>
        <taxon>Craniata</taxon>
        <taxon>Vertebrata</taxon>
        <taxon>Euteleostomi</taxon>
        <taxon>Actinopterygii</taxon>
        <taxon>Neopterygii</taxon>
        <taxon>Teleostei</taxon>
        <taxon>Neoteleostei</taxon>
        <taxon>Acanthomorphata</taxon>
        <taxon>Eupercaria</taxon>
        <taxon>Perciformes</taxon>
        <taxon>Percoidei</taxon>
        <taxon>Percidae</taxon>
        <taxon>Percinae</taxon>
        <taxon>Perca</taxon>
    </lineage>
</organism>
<dbReference type="InterPro" id="IPR050694">
    <property type="entry name" value="LRRC14/PRAME"/>
</dbReference>
<keyword evidence="3" id="KW-0677">Repeat</keyword>
<dbReference type="FunFam" id="3.80.10.10:FF:000313">
    <property type="entry name" value="Leucine rich repeat containing 14B"/>
    <property type="match status" value="1"/>
</dbReference>
<dbReference type="GO" id="GO:0005737">
    <property type="term" value="C:cytoplasm"/>
    <property type="evidence" value="ECO:0007669"/>
    <property type="project" value="TreeGrafter"/>
</dbReference>
<feature type="region of interest" description="Disordered" evidence="5">
    <location>
        <begin position="208"/>
        <end position="227"/>
    </location>
</feature>
<accession>A0A484CJZ4</accession>
<name>A0A484CJZ4_PERFV</name>
<feature type="compositionally biased region" description="Basic and acidic residues" evidence="5">
    <location>
        <begin position="261"/>
        <end position="271"/>
    </location>
</feature>
<dbReference type="Proteomes" id="UP000295070">
    <property type="component" value="Chromosome 14"/>
</dbReference>
<evidence type="ECO:0000256" key="4">
    <source>
        <dbReference type="ARBA" id="ARBA00067566"/>
    </source>
</evidence>
<evidence type="ECO:0000256" key="1">
    <source>
        <dbReference type="ARBA" id="ARBA00009552"/>
    </source>
</evidence>
<evidence type="ECO:0000313" key="7">
    <source>
        <dbReference type="Proteomes" id="UP000295070"/>
    </source>
</evidence>
<dbReference type="Gene3D" id="3.80.10.10">
    <property type="entry name" value="Ribonuclease Inhibitor"/>
    <property type="match status" value="1"/>
</dbReference>
<dbReference type="AlphaFoldDB" id="A0A484CJZ4"/>
<feature type="region of interest" description="Disordered" evidence="5">
    <location>
        <begin position="1"/>
        <end position="22"/>
    </location>
</feature>
<evidence type="ECO:0000313" key="6">
    <source>
        <dbReference type="EMBL" id="TDH04102.1"/>
    </source>
</evidence>
<dbReference type="EMBL" id="SCKG01000014">
    <property type="protein sequence ID" value="TDH04102.1"/>
    <property type="molecule type" value="Genomic_DNA"/>
</dbReference>
<dbReference type="SUPFAM" id="SSF52047">
    <property type="entry name" value="RNI-like"/>
    <property type="match status" value="1"/>
</dbReference>
<reference evidence="6 7" key="1">
    <citation type="submission" date="2019-01" db="EMBL/GenBank/DDBJ databases">
        <title>A chromosome-scale genome assembly of the yellow perch, Perca flavescens.</title>
        <authorList>
            <person name="Feron R."/>
            <person name="Morvezen R."/>
            <person name="Bestin A."/>
            <person name="Haffray P."/>
            <person name="Klopp C."/>
            <person name="Zahm M."/>
            <person name="Cabau C."/>
            <person name="Roques C."/>
            <person name="Donnadieu C."/>
            <person name="Bouchez O."/>
            <person name="Christie M."/>
            <person name="Larson W."/>
            <person name="Guiguen Y."/>
        </authorList>
    </citation>
    <scope>NUCLEOTIDE SEQUENCE [LARGE SCALE GENOMIC DNA]</scope>
    <source>
        <strain evidence="6">YP-PL-M2</strain>
        <tissue evidence="6">Blood</tissue>
    </source>
</reference>
<dbReference type="STRING" id="8167.A0A484CJZ4"/>
<proteinExistence type="inferred from homology"/>
<dbReference type="InterPro" id="IPR032675">
    <property type="entry name" value="LRR_dom_sf"/>
</dbReference>
<evidence type="ECO:0000256" key="2">
    <source>
        <dbReference type="ARBA" id="ARBA00022614"/>
    </source>
</evidence>
<evidence type="ECO:0000256" key="3">
    <source>
        <dbReference type="ARBA" id="ARBA00022737"/>
    </source>
</evidence>
<comment type="caution">
    <text evidence="6">The sequence shown here is derived from an EMBL/GenBank/DDBJ whole genome shotgun (WGS) entry which is preliminary data.</text>
</comment>
<keyword evidence="7" id="KW-1185">Reference proteome</keyword>
<evidence type="ECO:0000256" key="5">
    <source>
        <dbReference type="SAM" id="MobiDB-lite"/>
    </source>
</evidence>
<gene>
    <name evidence="6" type="ORF">EPR50_G00148890</name>
</gene>